<dbReference type="GO" id="GO:0005509">
    <property type="term" value="F:calcium ion binding"/>
    <property type="evidence" value="ECO:0007669"/>
    <property type="project" value="InterPro"/>
</dbReference>
<dbReference type="PROSITE" id="PS50020">
    <property type="entry name" value="WW_DOMAIN_2"/>
    <property type="match status" value="2"/>
</dbReference>
<dbReference type="Gene3D" id="2.20.70.10">
    <property type="match status" value="2"/>
</dbReference>
<gene>
    <name evidence="5" type="ORF">Poli38472_010225</name>
</gene>
<dbReference type="AlphaFoldDB" id="A0A8K1FDR8"/>
<comment type="caution">
    <text evidence="5">The sequence shown here is derived from an EMBL/GenBank/DDBJ whole genome shotgun (WGS) entry which is preliminary data.</text>
</comment>
<feature type="domain" description="EF-hand" evidence="4">
    <location>
        <begin position="826"/>
        <end position="861"/>
    </location>
</feature>
<feature type="region of interest" description="Disordered" evidence="2">
    <location>
        <begin position="721"/>
        <end position="753"/>
    </location>
</feature>
<feature type="domain" description="EF-hand" evidence="4">
    <location>
        <begin position="967"/>
        <end position="1002"/>
    </location>
</feature>
<dbReference type="PROSITE" id="PS50096">
    <property type="entry name" value="IQ"/>
    <property type="match status" value="1"/>
</dbReference>
<accession>A0A8K1FDR8</accession>
<dbReference type="CDD" id="cd23767">
    <property type="entry name" value="IQCD"/>
    <property type="match status" value="1"/>
</dbReference>
<feature type="compositionally biased region" description="Basic and acidic residues" evidence="2">
    <location>
        <begin position="109"/>
        <end position="118"/>
    </location>
</feature>
<dbReference type="CDD" id="cd00201">
    <property type="entry name" value="WW"/>
    <property type="match status" value="2"/>
</dbReference>
<dbReference type="Gene3D" id="1.10.238.10">
    <property type="entry name" value="EF-hand"/>
    <property type="match status" value="2"/>
</dbReference>
<dbReference type="PROSITE" id="PS50222">
    <property type="entry name" value="EF_HAND_2"/>
    <property type="match status" value="2"/>
</dbReference>
<dbReference type="InterPro" id="IPR001202">
    <property type="entry name" value="WW_dom"/>
</dbReference>
<dbReference type="SUPFAM" id="SSF47473">
    <property type="entry name" value="EF-hand"/>
    <property type="match status" value="1"/>
</dbReference>
<dbReference type="InterPro" id="IPR036020">
    <property type="entry name" value="WW_dom_sf"/>
</dbReference>
<evidence type="ECO:0008006" key="7">
    <source>
        <dbReference type="Google" id="ProtNLM"/>
    </source>
</evidence>
<feature type="compositionally biased region" description="Polar residues" evidence="2">
    <location>
        <begin position="735"/>
        <end position="746"/>
    </location>
</feature>
<reference evidence="5" key="1">
    <citation type="submission" date="2019-03" db="EMBL/GenBank/DDBJ databases">
        <title>Long read genome sequence of the mycoparasitic Pythium oligandrum ATCC 38472 isolated from sugarbeet rhizosphere.</title>
        <authorList>
            <person name="Gaulin E."/>
        </authorList>
    </citation>
    <scope>NUCLEOTIDE SEQUENCE</scope>
    <source>
        <strain evidence="5">ATCC 38472_TT</strain>
    </source>
</reference>
<organism evidence="5 6">
    <name type="scientific">Pythium oligandrum</name>
    <name type="common">Mycoparasitic fungus</name>
    <dbReference type="NCBI Taxonomy" id="41045"/>
    <lineage>
        <taxon>Eukaryota</taxon>
        <taxon>Sar</taxon>
        <taxon>Stramenopiles</taxon>
        <taxon>Oomycota</taxon>
        <taxon>Peronosporomycetes</taxon>
        <taxon>Pythiales</taxon>
        <taxon>Pythiaceae</taxon>
        <taxon>Pythium</taxon>
    </lineage>
</organism>
<dbReference type="OrthoDB" id="429067at2759"/>
<dbReference type="Pfam" id="PF13202">
    <property type="entry name" value="EF-hand_5"/>
    <property type="match status" value="1"/>
</dbReference>
<dbReference type="Gene3D" id="1.20.5.190">
    <property type="match status" value="1"/>
</dbReference>
<dbReference type="PROSITE" id="PS01159">
    <property type="entry name" value="WW_DOMAIN_1"/>
    <property type="match status" value="2"/>
</dbReference>
<evidence type="ECO:0000313" key="6">
    <source>
        <dbReference type="Proteomes" id="UP000794436"/>
    </source>
</evidence>
<dbReference type="PROSITE" id="PS00018">
    <property type="entry name" value="EF_HAND_1"/>
    <property type="match status" value="2"/>
</dbReference>
<dbReference type="Proteomes" id="UP000794436">
    <property type="component" value="Unassembled WGS sequence"/>
</dbReference>
<feature type="region of interest" description="Disordered" evidence="2">
    <location>
        <begin position="97"/>
        <end position="119"/>
    </location>
</feature>
<sequence>MEEAIMENEEAVFDMNTIHEETGDEHAVSEAPEPTAVAVEERVASARTQLMRPLTTERGEMSDWIECVNEEGDVYYCNLTTGATTWEPPFPLATVPAQHHGASLPHTQSSHEEVDGDQHQPSLRLVKRALDGSLRRLDPHAQMQLEEARRRHRELEELRDDEVLMGGEHWIEMYDPTHDGFYFYGINSGEMRWDRPDSYVMKVENDDILRMVVRLQCAFRMKLARRKVFRMKVQHGLASGENTPFSSPWVEVYDPFHRVLYYYSATTGETRWDPPEHFISAAEDREMAAAIAIQSMSRSHMARRDVKRRRTALFKIRQEKAAEETRRLREIRRREYLAKTDEERESICRREMLDEEMEQVQEGDLFWGVDKHDQEVLRQQMEERLLYDAECFWHRVNVTLRQRTEQERQRNLEEDTERRELELLAEARERDGMSAAEQEQCSLNDCFWGIQAEEWRQIKARQDLADEEEQSREYAAQAQIEGLQYEWAESAERLTEWTKRNAVVQEKKNQRQYFKWFYHQCTSADQLLDYLWPNKQRYVPPSPVKDAPQSTQKPQPNTMSPAKTRVKKAAATDPPVSYVLDDIVLRSRLIDGYRFDGKSLLTVHDPSNARIEGRRGQYVVSHLDTERVYAAAAAKADKVPRNTLPRRPVPASSKRKPPRIDVDEASEEEERSYSHLHYQRPMTPDPHLPARYNGVPFRSSELSPTREILLSDHSKLTQLPSLAIKPKALQKPQKRSVSPTHQSNNQKPKKLSLVGKALRDSNRLTEEAIYTTLAFASPFARQNPKVKLSVAIPETEEEAPEERARRKAEEKAKRVRDKLSRQFQHEELEVVRHVFELMDADDSGTVNKKEMMWALQRDNEVHSLAKRSLLLRVLLKQQAPLETLFEHVRKADGRGEEVTWVVFQRFCEEVYIRLKEQGLLEALVGEPRQDKSSIKKKKKARVKAKAVTKGLRAPEPKKPAVRYVEEREEALIRRVFELCDRDGNGVLDMNELQDALYTSPLEEIQALVRASTALQPLLQQDLFIKAFKAYEPADRRGISASEFVVFCLEVAEIAVLNGML</sequence>
<dbReference type="InterPro" id="IPR018247">
    <property type="entry name" value="EF_Hand_1_Ca_BS"/>
</dbReference>
<name>A0A8K1FDR8_PYTOL</name>
<feature type="region of interest" description="Disordered" evidence="2">
    <location>
        <begin position="539"/>
        <end position="571"/>
    </location>
</feature>
<dbReference type="InterPro" id="IPR000048">
    <property type="entry name" value="IQ_motif_EF-hand-BS"/>
</dbReference>
<proteinExistence type="predicted"/>
<dbReference type="InterPro" id="IPR002048">
    <property type="entry name" value="EF_hand_dom"/>
</dbReference>
<evidence type="ECO:0000259" key="4">
    <source>
        <dbReference type="PROSITE" id="PS50222"/>
    </source>
</evidence>
<evidence type="ECO:0000256" key="2">
    <source>
        <dbReference type="SAM" id="MobiDB-lite"/>
    </source>
</evidence>
<dbReference type="SMART" id="SM00054">
    <property type="entry name" value="EFh"/>
    <property type="match status" value="2"/>
</dbReference>
<dbReference type="Pfam" id="PF00612">
    <property type="entry name" value="IQ"/>
    <property type="match status" value="2"/>
</dbReference>
<protein>
    <recommendedName>
        <fullName evidence="7">Calmodulin</fullName>
    </recommendedName>
</protein>
<dbReference type="EMBL" id="SPLM01000111">
    <property type="protein sequence ID" value="TMW58666.1"/>
    <property type="molecule type" value="Genomic_DNA"/>
</dbReference>
<keyword evidence="1" id="KW-0106">Calcium</keyword>
<dbReference type="Pfam" id="PF00397">
    <property type="entry name" value="WW"/>
    <property type="match status" value="1"/>
</dbReference>
<evidence type="ECO:0000259" key="3">
    <source>
        <dbReference type="PROSITE" id="PS50020"/>
    </source>
</evidence>
<feature type="compositionally biased region" description="Polar residues" evidence="2">
    <location>
        <begin position="548"/>
        <end position="561"/>
    </location>
</feature>
<feature type="domain" description="WW" evidence="3">
    <location>
        <begin position="58"/>
        <end position="91"/>
    </location>
</feature>
<dbReference type="SMART" id="SM00456">
    <property type="entry name" value="WW"/>
    <property type="match status" value="3"/>
</dbReference>
<evidence type="ECO:0000313" key="5">
    <source>
        <dbReference type="EMBL" id="TMW58666.1"/>
    </source>
</evidence>
<evidence type="ECO:0000256" key="1">
    <source>
        <dbReference type="ARBA" id="ARBA00022837"/>
    </source>
</evidence>
<dbReference type="SUPFAM" id="SSF51045">
    <property type="entry name" value="WW domain"/>
    <property type="match status" value="2"/>
</dbReference>
<keyword evidence="6" id="KW-1185">Reference proteome</keyword>
<feature type="domain" description="WW" evidence="3">
    <location>
        <begin position="243"/>
        <end position="277"/>
    </location>
</feature>
<feature type="region of interest" description="Disordered" evidence="2">
    <location>
        <begin position="639"/>
        <end position="697"/>
    </location>
</feature>
<dbReference type="InterPro" id="IPR011992">
    <property type="entry name" value="EF-hand-dom_pair"/>
</dbReference>